<dbReference type="InParanoid" id="A0A067MPQ4"/>
<dbReference type="EMBL" id="KL198026">
    <property type="protein sequence ID" value="KDQ16695.1"/>
    <property type="molecule type" value="Genomic_DNA"/>
</dbReference>
<dbReference type="HOGENOM" id="CLU_2996236_0_0_1"/>
<protein>
    <submittedName>
        <fullName evidence="1">Uncharacterized protein</fullName>
    </submittedName>
</protein>
<evidence type="ECO:0000313" key="1">
    <source>
        <dbReference type="EMBL" id="KDQ16695.1"/>
    </source>
</evidence>
<name>A0A067MPQ4_BOTB1</name>
<proteinExistence type="predicted"/>
<keyword evidence="2" id="KW-1185">Reference proteome</keyword>
<sequence length="57" mass="5904">MASWAANRPGALAPGRLRLFGAVLDALKRGAHTTTYTAILARPGGTGCEGSNYRACI</sequence>
<evidence type="ECO:0000313" key="2">
    <source>
        <dbReference type="Proteomes" id="UP000027195"/>
    </source>
</evidence>
<gene>
    <name evidence="1" type="ORF">BOTBODRAFT_30616</name>
</gene>
<accession>A0A067MPQ4</accession>
<reference evidence="2" key="1">
    <citation type="journal article" date="2014" name="Proc. Natl. Acad. Sci. U.S.A.">
        <title>Extensive sampling of basidiomycete genomes demonstrates inadequacy of the white-rot/brown-rot paradigm for wood decay fungi.</title>
        <authorList>
            <person name="Riley R."/>
            <person name="Salamov A.A."/>
            <person name="Brown D.W."/>
            <person name="Nagy L.G."/>
            <person name="Floudas D."/>
            <person name="Held B.W."/>
            <person name="Levasseur A."/>
            <person name="Lombard V."/>
            <person name="Morin E."/>
            <person name="Otillar R."/>
            <person name="Lindquist E.A."/>
            <person name="Sun H."/>
            <person name="LaButti K.M."/>
            <person name="Schmutz J."/>
            <person name="Jabbour D."/>
            <person name="Luo H."/>
            <person name="Baker S.E."/>
            <person name="Pisabarro A.G."/>
            <person name="Walton J.D."/>
            <person name="Blanchette R.A."/>
            <person name="Henrissat B."/>
            <person name="Martin F."/>
            <person name="Cullen D."/>
            <person name="Hibbett D.S."/>
            <person name="Grigoriev I.V."/>
        </authorList>
    </citation>
    <scope>NUCLEOTIDE SEQUENCE [LARGE SCALE GENOMIC DNA]</scope>
    <source>
        <strain evidence="2">FD-172 SS1</strain>
    </source>
</reference>
<dbReference type="Proteomes" id="UP000027195">
    <property type="component" value="Unassembled WGS sequence"/>
</dbReference>
<organism evidence="1 2">
    <name type="scientific">Botryobasidium botryosum (strain FD-172 SS1)</name>
    <dbReference type="NCBI Taxonomy" id="930990"/>
    <lineage>
        <taxon>Eukaryota</taxon>
        <taxon>Fungi</taxon>
        <taxon>Dikarya</taxon>
        <taxon>Basidiomycota</taxon>
        <taxon>Agaricomycotina</taxon>
        <taxon>Agaricomycetes</taxon>
        <taxon>Cantharellales</taxon>
        <taxon>Botryobasidiaceae</taxon>
        <taxon>Botryobasidium</taxon>
    </lineage>
</organism>
<dbReference type="AlphaFoldDB" id="A0A067MPQ4"/>